<evidence type="ECO:0000313" key="3">
    <source>
        <dbReference type="EMBL" id="MBC2650293.1"/>
    </source>
</evidence>
<dbReference type="AlphaFoldDB" id="A0A7X1F4P8"/>
<keyword evidence="4" id="KW-1185">Reference proteome</keyword>
<dbReference type="PRINTS" id="PR00081">
    <property type="entry name" value="GDHRDH"/>
</dbReference>
<dbReference type="Gene3D" id="3.40.50.720">
    <property type="entry name" value="NAD(P)-binding Rossmann-like Domain"/>
    <property type="match status" value="1"/>
</dbReference>
<dbReference type="CDD" id="cd05233">
    <property type="entry name" value="SDR_c"/>
    <property type="match status" value="1"/>
</dbReference>
<dbReference type="PANTHER" id="PTHR24321:SF15">
    <property type="entry name" value="OXIDOREDUCTASE UCPA"/>
    <property type="match status" value="1"/>
</dbReference>
<name>A0A7X1F4P8_9SPHN</name>
<dbReference type="InterPro" id="IPR002347">
    <property type="entry name" value="SDR_fam"/>
</dbReference>
<dbReference type="EMBL" id="JACLAU010000001">
    <property type="protein sequence ID" value="MBC2650293.1"/>
    <property type="molecule type" value="Genomic_DNA"/>
</dbReference>
<evidence type="ECO:0000256" key="2">
    <source>
        <dbReference type="ARBA" id="ARBA00023002"/>
    </source>
</evidence>
<dbReference type="Pfam" id="PF13561">
    <property type="entry name" value="adh_short_C2"/>
    <property type="match status" value="1"/>
</dbReference>
<reference evidence="3 4" key="1">
    <citation type="submission" date="2020-08" db="EMBL/GenBank/DDBJ databases">
        <title>The genome sequence of Novosphingobium flavum 4Y4.</title>
        <authorList>
            <person name="Liu Y."/>
        </authorList>
    </citation>
    <scope>NUCLEOTIDE SEQUENCE [LARGE SCALE GENOMIC DNA]</scope>
    <source>
        <strain evidence="3 4">4Y4</strain>
    </source>
</reference>
<comment type="caution">
    <text evidence="3">The sequence shown here is derived from an EMBL/GenBank/DDBJ whole genome shotgun (WGS) entry which is preliminary data.</text>
</comment>
<accession>A0A7X1F4P8</accession>
<dbReference type="FunFam" id="3.40.50.720:FF:000084">
    <property type="entry name" value="Short-chain dehydrogenase reductase"/>
    <property type="match status" value="1"/>
</dbReference>
<evidence type="ECO:0000256" key="1">
    <source>
        <dbReference type="ARBA" id="ARBA00006484"/>
    </source>
</evidence>
<gene>
    <name evidence="3" type="ORF">H7F49_01075</name>
</gene>
<dbReference type="InterPro" id="IPR036291">
    <property type="entry name" value="NAD(P)-bd_dom_sf"/>
</dbReference>
<organism evidence="3 4">
    <name type="scientific">Novosphingobium aerophilum</name>
    <dbReference type="NCBI Taxonomy" id="2839843"/>
    <lineage>
        <taxon>Bacteria</taxon>
        <taxon>Pseudomonadati</taxon>
        <taxon>Pseudomonadota</taxon>
        <taxon>Alphaproteobacteria</taxon>
        <taxon>Sphingomonadales</taxon>
        <taxon>Sphingomonadaceae</taxon>
        <taxon>Novosphingobium</taxon>
    </lineage>
</organism>
<sequence>MNGKAGSGTGAGFSGKVVLVTGAASGIGRAAAIRFAEEGARVFCADLNLAGAEAVVAEIGGMAAAVPVDVADSASNRAMVQTVIDAAGRLDVAFLNAGYYGQADGLATVDEDLFDRLVAINLKGVFNGIKAVEPVIAQGGAVVVTASAAGVIGHPGNPAYCAAKHGAVGLVKSCVDAFAARGARINAICPGGVETPLVGAPDVAMVPVGDLPRVPLRGFGQAQHIAEVALWLASPAAGFVNGQAQVVDGGLLSTFAPVTLPVGP</sequence>
<protein>
    <submittedName>
        <fullName evidence="3">SDR family oxidoreductase</fullName>
    </submittedName>
</protein>
<proteinExistence type="inferred from homology"/>
<evidence type="ECO:0000313" key="4">
    <source>
        <dbReference type="Proteomes" id="UP000520156"/>
    </source>
</evidence>
<dbReference type="PANTHER" id="PTHR24321">
    <property type="entry name" value="DEHYDROGENASES, SHORT CHAIN"/>
    <property type="match status" value="1"/>
</dbReference>
<dbReference type="GO" id="GO:0016491">
    <property type="term" value="F:oxidoreductase activity"/>
    <property type="evidence" value="ECO:0007669"/>
    <property type="project" value="UniProtKB-KW"/>
</dbReference>
<comment type="similarity">
    <text evidence="1">Belongs to the short-chain dehydrogenases/reductases (SDR) family.</text>
</comment>
<dbReference type="SUPFAM" id="SSF51735">
    <property type="entry name" value="NAD(P)-binding Rossmann-fold domains"/>
    <property type="match status" value="1"/>
</dbReference>
<dbReference type="Proteomes" id="UP000520156">
    <property type="component" value="Unassembled WGS sequence"/>
</dbReference>
<keyword evidence="2" id="KW-0560">Oxidoreductase</keyword>
<dbReference type="RefSeq" id="WP_185681702.1">
    <property type="nucleotide sequence ID" value="NZ_JACLAU010000001.1"/>
</dbReference>